<accession>A0A1F5EHF1</accession>
<name>A0A1F5EHF1_9BACT</name>
<organism evidence="1 2">
    <name type="scientific">Candidatus Campbellbacteria bacterium RIFOXYC2_FULL_35_25</name>
    <dbReference type="NCBI Taxonomy" id="1797582"/>
    <lineage>
        <taxon>Bacteria</taxon>
        <taxon>Candidatus Campbelliibacteriota</taxon>
    </lineage>
</organism>
<dbReference type="EMBL" id="MFAE01000014">
    <property type="protein sequence ID" value="OGD66813.1"/>
    <property type="molecule type" value="Genomic_DNA"/>
</dbReference>
<reference evidence="1 2" key="1">
    <citation type="journal article" date="2016" name="Nat. Commun.">
        <title>Thousands of microbial genomes shed light on interconnected biogeochemical processes in an aquifer system.</title>
        <authorList>
            <person name="Anantharaman K."/>
            <person name="Brown C.T."/>
            <person name="Hug L.A."/>
            <person name="Sharon I."/>
            <person name="Castelle C.J."/>
            <person name="Probst A.J."/>
            <person name="Thomas B.C."/>
            <person name="Singh A."/>
            <person name="Wilkins M.J."/>
            <person name="Karaoz U."/>
            <person name="Brodie E.L."/>
            <person name="Williams K.H."/>
            <person name="Hubbard S.S."/>
            <person name="Banfield J.F."/>
        </authorList>
    </citation>
    <scope>NUCLEOTIDE SEQUENCE [LARGE SCALE GENOMIC DNA]</scope>
</reference>
<dbReference type="Proteomes" id="UP000179003">
    <property type="component" value="Unassembled WGS sequence"/>
</dbReference>
<comment type="caution">
    <text evidence="1">The sequence shown here is derived from an EMBL/GenBank/DDBJ whole genome shotgun (WGS) entry which is preliminary data.</text>
</comment>
<proteinExistence type="predicted"/>
<sequence length="59" mass="6980">MDFSILDTWYLLLYPHTFFLEKKGVGVYTHTFHCIVRYAEIPHVFFAIKGVGVYTDTYD</sequence>
<evidence type="ECO:0000313" key="1">
    <source>
        <dbReference type="EMBL" id="OGD66813.1"/>
    </source>
</evidence>
<evidence type="ECO:0000313" key="2">
    <source>
        <dbReference type="Proteomes" id="UP000179003"/>
    </source>
</evidence>
<dbReference type="AlphaFoldDB" id="A0A1F5EHF1"/>
<gene>
    <name evidence="1" type="ORF">A2442_01680</name>
</gene>
<dbReference type="STRING" id="1797582.A2442_01680"/>
<protein>
    <submittedName>
        <fullName evidence="1">Uncharacterized protein</fullName>
    </submittedName>
</protein>